<accession>A0A0A9DTK4</accession>
<evidence type="ECO:0000313" key="2">
    <source>
        <dbReference type="EMBL" id="JAD91091.1"/>
    </source>
</evidence>
<dbReference type="EMBL" id="GBRH01206804">
    <property type="protein sequence ID" value="JAD91091.1"/>
    <property type="molecule type" value="Transcribed_RNA"/>
</dbReference>
<protein>
    <submittedName>
        <fullName evidence="2">Uncharacterized protein</fullName>
    </submittedName>
</protein>
<dbReference type="AlphaFoldDB" id="A0A0A9DTK4"/>
<evidence type="ECO:0000256" key="1">
    <source>
        <dbReference type="SAM" id="MobiDB-lite"/>
    </source>
</evidence>
<sequence>MQTLSSPWPQDPRASCQIPPAES</sequence>
<proteinExistence type="predicted"/>
<reference evidence="2" key="1">
    <citation type="submission" date="2014-09" db="EMBL/GenBank/DDBJ databases">
        <authorList>
            <person name="Magalhaes I.L.F."/>
            <person name="Oliveira U."/>
            <person name="Santos F.R."/>
            <person name="Vidigal T.H.D.A."/>
            <person name="Brescovit A.D."/>
            <person name="Santos A.J."/>
        </authorList>
    </citation>
    <scope>NUCLEOTIDE SEQUENCE</scope>
    <source>
        <tissue evidence="2">Shoot tissue taken approximately 20 cm above the soil surface</tissue>
    </source>
</reference>
<reference evidence="2" key="2">
    <citation type="journal article" date="2015" name="Data Brief">
        <title>Shoot transcriptome of the giant reed, Arundo donax.</title>
        <authorList>
            <person name="Barrero R.A."/>
            <person name="Guerrero F.D."/>
            <person name="Moolhuijzen P."/>
            <person name="Goolsby J.A."/>
            <person name="Tidwell J."/>
            <person name="Bellgard S.E."/>
            <person name="Bellgard M.I."/>
        </authorList>
    </citation>
    <scope>NUCLEOTIDE SEQUENCE</scope>
    <source>
        <tissue evidence="2">Shoot tissue taken approximately 20 cm above the soil surface</tissue>
    </source>
</reference>
<organism evidence="2">
    <name type="scientific">Arundo donax</name>
    <name type="common">Giant reed</name>
    <name type="synonym">Donax arundinaceus</name>
    <dbReference type="NCBI Taxonomy" id="35708"/>
    <lineage>
        <taxon>Eukaryota</taxon>
        <taxon>Viridiplantae</taxon>
        <taxon>Streptophyta</taxon>
        <taxon>Embryophyta</taxon>
        <taxon>Tracheophyta</taxon>
        <taxon>Spermatophyta</taxon>
        <taxon>Magnoliopsida</taxon>
        <taxon>Liliopsida</taxon>
        <taxon>Poales</taxon>
        <taxon>Poaceae</taxon>
        <taxon>PACMAD clade</taxon>
        <taxon>Arundinoideae</taxon>
        <taxon>Arundineae</taxon>
        <taxon>Arundo</taxon>
    </lineage>
</organism>
<name>A0A0A9DTK4_ARUDO</name>
<feature type="region of interest" description="Disordered" evidence="1">
    <location>
        <begin position="1"/>
        <end position="23"/>
    </location>
</feature>